<dbReference type="InterPro" id="IPR003342">
    <property type="entry name" value="ArnT-like_N"/>
</dbReference>
<dbReference type="Proteomes" id="UP000005222">
    <property type="component" value="Chromosome A"/>
</dbReference>
<evidence type="ECO:0000256" key="13">
    <source>
        <dbReference type="ARBA" id="ARBA00045085"/>
    </source>
</evidence>
<evidence type="ECO:0000256" key="16">
    <source>
        <dbReference type="SAM" id="MobiDB-lite"/>
    </source>
</evidence>
<dbReference type="CDD" id="cd23283">
    <property type="entry name" value="beta-trefoil_MIR_PMT1-like"/>
    <property type="match status" value="1"/>
</dbReference>
<feature type="transmembrane region" description="Helical" evidence="15">
    <location>
        <begin position="278"/>
        <end position="298"/>
    </location>
</feature>
<feature type="domain" description="MIR" evidence="17">
    <location>
        <begin position="387"/>
        <end position="448"/>
    </location>
</feature>
<dbReference type="FunCoup" id="G8YUZ4">
    <property type="interactions" value="125"/>
</dbReference>
<feature type="compositionally biased region" description="Basic and acidic residues" evidence="16">
    <location>
        <begin position="770"/>
        <end position="785"/>
    </location>
</feature>
<sequence>MGKRKGSTGTSSSDNSDPVYEFEYGKGEFRKFLITSPPANAVKQRNMKGKEFLMLGVLLMVTLYVRLWRLSQPDSVVFDEVHFGKFAKKYVLGQFFMDVHPPLAKMLFGAVATLGGFRGEFDFENIGEVFPASTPYVLMRTFPAVLGVGTVLLCYLTLKMSGCRPMVCWITSAALLFENANVTISRYILLDSPLIFFIASAVYAFKKFEIQQPFSFGWFKALIGCGIALGLSVSSKWVGLFTISWVGVACILQLWFIIGDLTVSSKQVFLHVIFRGGILLGIPIVLYILFFAVHFSILPNEGDGSVFMSSAFKSTLNGNTIPKDIAANVGFGSVVTIRHLETQGGYLHSHNHFYPTGSNQQQITLYPYLDSNNDWLIEPYNESIPENDFVPIVDGMKIRLKHVNTGRRLHSHDEKPPVSERDWQKEVSCYGFDGFEGDANDDFFVEIVQHKSNKGVAQNEVRALQTVFRLRHVMTGHYLFASHSKLPDWGFDQQEVTAASQGYRPFTHWYIETNVNPRINDTIKEIVNYPVPSLFSKLKETNKVMWNINQGLVEHHNWQSQPTEWPILWRGINYWVKDHRQVYLIGNAVIWWSSSLAIAAFIVHVIFSVFRWHLGAEIATEKHVLNFNWQTSLYVLGWFLHYFPFFIMGRQLFLHHYLPSLYFGILALGHFFDIFVSYFMANNHTTRKIGQSLVILFLVASVIFYAYFSPLIYGNPWARKDCQNAKLLNSWDFECGTFFERVGDYSSIIETPEPSASNNNIDILEAKETPAVDSVQKAKNDEHQSDGPAESEGDTQKDAQSVVPPLAADADGTN</sequence>
<feature type="transmembrane region" description="Helical" evidence="15">
    <location>
        <begin position="631"/>
        <end position="649"/>
    </location>
</feature>
<dbReference type="PROSITE" id="PS50919">
    <property type="entry name" value="MIR"/>
    <property type="match status" value="3"/>
</dbReference>
<evidence type="ECO:0000256" key="5">
    <source>
        <dbReference type="ARBA" id="ARBA00022676"/>
    </source>
</evidence>
<dbReference type="PANTHER" id="PTHR10050">
    <property type="entry name" value="DOLICHYL-PHOSPHATE-MANNOSE--PROTEIN MANNOSYLTRANSFERASE"/>
    <property type="match status" value="1"/>
</dbReference>
<feature type="transmembrane region" description="Helical" evidence="15">
    <location>
        <begin position="693"/>
        <end position="713"/>
    </location>
</feature>
<feature type="transmembrane region" description="Helical" evidence="15">
    <location>
        <begin position="217"/>
        <end position="234"/>
    </location>
</feature>
<proteinExistence type="inferred from homology"/>
<evidence type="ECO:0000313" key="18">
    <source>
        <dbReference type="EMBL" id="CCE72677.1"/>
    </source>
</evidence>
<dbReference type="UniPathway" id="UPA00378"/>
<protein>
    <recommendedName>
        <fullName evidence="4 15">Dolichyl-phosphate-mannose--protein mannosyltransferase</fullName>
        <ecNumber evidence="4 15">2.4.1.109</ecNumber>
    </recommendedName>
</protein>
<evidence type="ECO:0000256" key="10">
    <source>
        <dbReference type="ARBA" id="ARBA00022989"/>
    </source>
</evidence>
<evidence type="ECO:0000256" key="7">
    <source>
        <dbReference type="ARBA" id="ARBA00022692"/>
    </source>
</evidence>
<dbReference type="GO" id="GO:0004169">
    <property type="term" value="F:dolichyl-phosphate-mannose-protein mannosyltransferase activity"/>
    <property type="evidence" value="ECO:0007669"/>
    <property type="project" value="UniProtKB-UniRule"/>
</dbReference>
<evidence type="ECO:0000256" key="14">
    <source>
        <dbReference type="ARBA" id="ARBA00045102"/>
    </source>
</evidence>
<comment type="catalytic activity">
    <reaction evidence="13 15">
        <text>a di-trans,poly-cis-dolichyl beta-D-mannosyl phosphate + L-threonyl-[protein] = 3-O-(alpha-D-mannosyl)-L-threonyl-[protein] + a di-trans,poly-cis-dolichyl phosphate + H(+)</text>
        <dbReference type="Rhea" id="RHEA:53396"/>
        <dbReference type="Rhea" id="RHEA-COMP:11060"/>
        <dbReference type="Rhea" id="RHEA-COMP:13547"/>
        <dbReference type="Rhea" id="RHEA-COMP:19498"/>
        <dbReference type="Rhea" id="RHEA-COMP:19501"/>
        <dbReference type="ChEBI" id="CHEBI:15378"/>
        <dbReference type="ChEBI" id="CHEBI:30013"/>
        <dbReference type="ChEBI" id="CHEBI:57683"/>
        <dbReference type="ChEBI" id="CHEBI:58211"/>
        <dbReference type="ChEBI" id="CHEBI:137323"/>
        <dbReference type="EC" id="2.4.1.109"/>
    </reaction>
</comment>
<comment type="pathway">
    <text evidence="2 15">Protein modification; protein glycosylation.</text>
</comment>
<dbReference type="InterPro" id="IPR032421">
    <property type="entry name" value="PMT_4TMC"/>
</dbReference>
<reference evidence="18 19" key="1">
    <citation type="journal article" date="2012" name="G3 (Bethesda)">
        <title>Pichia sorbitophila, an interspecies yeast hybrid reveals early steps of genome resolution following polyploidization.</title>
        <authorList>
            <person name="Leh Louis V."/>
            <person name="Despons L."/>
            <person name="Friedrich A."/>
            <person name="Martin T."/>
            <person name="Durrens P."/>
            <person name="Casaregola S."/>
            <person name="Neuveglise C."/>
            <person name="Fairhead C."/>
            <person name="Marck C."/>
            <person name="Cruz J.A."/>
            <person name="Straub M.L."/>
            <person name="Kugler V."/>
            <person name="Sacerdot C."/>
            <person name="Uzunov Z."/>
            <person name="Thierry A."/>
            <person name="Weiss S."/>
            <person name="Bleykasten C."/>
            <person name="De Montigny J."/>
            <person name="Jacques N."/>
            <person name="Jung P."/>
            <person name="Lemaire M."/>
            <person name="Mallet S."/>
            <person name="Morel G."/>
            <person name="Richard G.F."/>
            <person name="Sarkar A."/>
            <person name="Savel G."/>
            <person name="Schacherer J."/>
            <person name="Seret M.L."/>
            <person name="Talla E."/>
            <person name="Samson G."/>
            <person name="Jubin C."/>
            <person name="Poulain J."/>
            <person name="Vacherie B."/>
            <person name="Barbe V."/>
            <person name="Pelletier E."/>
            <person name="Sherman D.J."/>
            <person name="Westhof E."/>
            <person name="Weissenbach J."/>
            <person name="Baret P.V."/>
            <person name="Wincker P."/>
            <person name="Gaillardin C."/>
            <person name="Dujon B."/>
            <person name="Souciet J.L."/>
        </authorList>
    </citation>
    <scope>NUCLEOTIDE SEQUENCE [LARGE SCALE GENOMIC DNA]</scope>
    <source>
        <strain evidence="19">ATCC MYA-4447 / BCRC 22081 / CBS 7064 / NBRC 10061 / NRRL Y-12695</strain>
    </source>
</reference>
<evidence type="ECO:0000256" key="15">
    <source>
        <dbReference type="RuleBase" id="RU367007"/>
    </source>
</evidence>
<dbReference type="Pfam" id="PF02366">
    <property type="entry name" value="PMT"/>
    <property type="match status" value="1"/>
</dbReference>
<dbReference type="EC" id="2.4.1.109" evidence="4 15"/>
<comment type="function">
    <text evidence="15">Transfers mannose from Dol-P-mannose to Ser or Thr residues on proteins.</text>
</comment>
<dbReference type="PANTHER" id="PTHR10050:SF50">
    <property type="entry name" value="DOLICHYL-PHOSPHATE-MANNOSE--PROTEIN MANNOSYLTRANSFERASE 1-RELATED"/>
    <property type="match status" value="1"/>
</dbReference>
<dbReference type="GO" id="GO:0005789">
    <property type="term" value="C:endoplasmic reticulum membrane"/>
    <property type="evidence" value="ECO:0007669"/>
    <property type="project" value="UniProtKB-SubCell"/>
</dbReference>
<dbReference type="InParanoid" id="G8YUZ4"/>
<feature type="region of interest" description="Disordered" evidence="16">
    <location>
        <begin position="770"/>
        <end position="814"/>
    </location>
</feature>
<keyword evidence="10 15" id="KW-1133">Transmembrane helix</keyword>
<name>G8YUZ4_PICSO</name>
<evidence type="ECO:0000256" key="1">
    <source>
        <dbReference type="ARBA" id="ARBA00004477"/>
    </source>
</evidence>
<comment type="subcellular location">
    <subcellularLocation>
        <location evidence="1 15">Endoplasmic reticulum membrane</location>
        <topology evidence="1 15">Multi-pass membrane protein</topology>
    </subcellularLocation>
</comment>
<dbReference type="InterPro" id="IPR027005">
    <property type="entry name" value="PMT-like"/>
</dbReference>
<evidence type="ECO:0000256" key="8">
    <source>
        <dbReference type="ARBA" id="ARBA00022737"/>
    </source>
</evidence>
<feature type="transmembrane region" description="Helical" evidence="15">
    <location>
        <begin position="137"/>
        <end position="158"/>
    </location>
</feature>
<accession>G8YUZ4</accession>
<evidence type="ECO:0000256" key="6">
    <source>
        <dbReference type="ARBA" id="ARBA00022679"/>
    </source>
</evidence>
<dbReference type="SMART" id="SM00472">
    <property type="entry name" value="MIR"/>
    <property type="match status" value="3"/>
</dbReference>
<dbReference type="STRING" id="559304.G8YUZ4"/>
<evidence type="ECO:0000256" key="4">
    <source>
        <dbReference type="ARBA" id="ARBA00012839"/>
    </source>
</evidence>
<dbReference type="Gene3D" id="2.80.10.50">
    <property type="match status" value="1"/>
</dbReference>
<feature type="transmembrane region" description="Helical" evidence="15">
    <location>
        <begin position="589"/>
        <end position="610"/>
    </location>
</feature>
<keyword evidence="11 15" id="KW-0472">Membrane</keyword>
<feature type="transmembrane region" description="Helical" evidence="15">
    <location>
        <begin position="661"/>
        <end position="681"/>
    </location>
</feature>
<feature type="domain" description="MIR" evidence="17">
    <location>
        <begin position="326"/>
        <end position="380"/>
    </location>
</feature>
<dbReference type="EMBL" id="FO082059">
    <property type="protein sequence ID" value="CCE72677.1"/>
    <property type="molecule type" value="Genomic_DNA"/>
</dbReference>
<evidence type="ECO:0000313" key="19">
    <source>
        <dbReference type="Proteomes" id="UP000005222"/>
    </source>
</evidence>
<dbReference type="InterPro" id="IPR036300">
    <property type="entry name" value="MIR_dom_sf"/>
</dbReference>
<evidence type="ECO:0000256" key="12">
    <source>
        <dbReference type="ARBA" id="ARBA00023180"/>
    </source>
</evidence>
<keyword evidence="9 15" id="KW-0256">Endoplasmic reticulum</keyword>
<evidence type="ECO:0000256" key="9">
    <source>
        <dbReference type="ARBA" id="ARBA00022824"/>
    </source>
</evidence>
<evidence type="ECO:0000256" key="11">
    <source>
        <dbReference type="ARBA" id="ARBA00023136"/>
    </source>
</evidence>
<keyword evidence="7 15" id="KW-0812">Transmembrane</keyword>
<evidence type="ECO:0000256" key="3">
    <source>
        <dbReference type="ARBA" id="ARBA00007222"/>
    </source>
</evidence>
<keyword evidence="8" id="KW-0677">Repeat</keyword>
<dbReference type="Pfam" id="PF02815">
    <property type="entry name" value="MIR"/>
    <property type="match status" value="1"/>
</dbReference>
<organism evidence="18 19">
    <name type="scientific">Pichia sorbitophila (strain ATCC MYA-4447 / BCRC 22081 / CBS 7064 / NBRC 10061 / NRRL Y-12695)</name>
    <name type="common">Hybrid yeast</name>
    <dbReference type="NCBI Taxonomy" id="559304"/>
    <lineage>
        <taxon>Eukaryota</taxon>
        <taxon>Fungi</taxon>
        <taxon>Dikarya</taxon>
        <taxon>Ascomycota</taxon>
        <taxon>Saccharomycotina</taxon>
        <taxon>Pichiomycetes</taxon>
        <taxon>Debaryomycetaceae</taxon>
        <taxon>Millerozyma</taxon>
    </lineage>
</organism>
<keyword evidence="5 15" id="KW-0328">Glycosyltransferase</keyword>
<dbReference type="AlphaFoldDB" id="G8YUZ4"/>
<comment type="catalytic activity">
    <reaction evidence="14 15">
        <text>a di-trans,poly-cis-dolichyl beta-D-mannosyl phosphate + L-seryl-[protein] = 3-O-(alpha-D-mannosyl)-L-seryl-[protein] + a di-trans,poly-cis-dolichyl phosphate + H(+)</text>
        <dbReference type="Rhea" id="RHEA:17377"/>
        <dbReference type="Rhea" id="RHEA-COMP:9863"/>
        <dbReference type="Rhea" id="RHEA-COMP:13546"/>
        <dbReference type="Rhea" id="RHEA-COMP:19498"/>
        <dbReference type="Rhea" id="RHEA-COMP:19501"/>
        <dbReference type="ChEBI" id="CHEBI:15378"/>
        <dbReference type="ChEBI" id="CHEBI:29999"/>
        <dbReference type="ChEBI" id="CHEBI:57683"/>
        <dbReference type="ChEBI" id="CHEBI:58211"/>
        <dbReference type="ChEBI" id="CHEBI:137321"/>
        <dbReference type="EC" id="2.4.1.109"/>
    </reaction>
</comment>
<keyword evidence="12" id="KW-0325">Glycoprotein</keyword>
<gene>
    <name evidence="18" type="primary">Piso0_000267</name>
    <name evidence="18" type="ORF">GNLVRS01_PISO0A05588g</name>
</gene>
<dbReference type="SUPFAM" id="SSF82109">
    <property type="entry name" value="MIR domain"/>
    <property type="match status" value="1"/>
</dbReference>
<keyword evidence="6 15" id="KW-0808">Transferase</keyword>
<comment type="similarity">
    <text evidence="3 15">Belongs to the glycosyltransferase 39 family.</text>
</comment>
<dbReference type="OMA" id="KNVTPRL"/>
<evidence type="ECO:0000259" key="17">
    <source>
        <dbReference type="PROSITE" id="PS50919"/>
    </source>
</evidence>
<dbReference type="OrthoDB" id="292747at2759"/>
<keyword evidence="19" id="KW-1185">Reference proteome</keyword>
<dbReference type="InterPro" id="IPR016093">
    <property type="entry name" value="MIR_motif"/>
</dbReference>
<feature type="transmembrane region" description="Helical" evidence="15">
    <location>
        <begin position="240"/>
        <end position="258"/>
    </location>
</feature>
<dbReference type="HOGENOM" id="CLU_008438_2_1_1"/>
<feature type="transmembrane region" description="Helical" evidence="15">
    <location>
        <begin position="52"/>
        <end position="69"/>
    </location>
</feature>
<dbReference type="eggNOG" id="KOG3359">
    <property type="taxonomic scope" value="Eukaryota"/>
</dbReference>
<dbReference type="Pfam" id="PF16192">
    <property type="entry name" value="PMT_4TMC"/>
    <property type="match status" value="1"/>
</dbReference>
<feature type="domain" description="MIR" evidence="17">
    <location>
        <begin position="458"/>
        <end position="514"/>
    </location>
</feature>
<evidence type="ECO:0000256" key="2">
    <source>
        <dbReference type="ARBA" id="ARBA00004922"/>
    </source>
</evidence>